<evidence type="ECO:0000313" key="1">
    <source>
        <dbReference type="EMBL" id="MBX32353.1"/>
    </source>
</evidence>
<organism evidence="1">
    <name type="scientific">Rhizophora mucronata</name>
    <name type="common">Asiatic mangrove</name>
    <dbReference type="NCBI Taxonomy" id="61149"/>
    <lineage>
        <taxon>Eukaryota</taxon>
        <taxon>Viridiplantae</taxon>
        <taxon>Streptophyta</taxon>
        <taxon>Embryophyta</taxon>
        <taxon>Tracheophyta</taxon>
        <taxon>Spermatophyta</taxon>
        <taxon>Magnoliopsida</taxon>
        <taxon>eudicotyledons</taxon>
        <taxon>Gunneridae</taxon>
        <taxon>Pentapetalae</taxon>
        <taxon>rosids</taxon>
        <taxon>fabids</taxon>
        <taxon>Malpighiales</taxon>
        <taxon>Rhizophoraceae</taxon>
        <taxon>Rhizophora</taxon>
    </lineage>
</organism>
<proteinExistence type="predicted"/>
<dbReference type="AlphaFoldDB" id="A0A2P2MQ55"/>
<dbReference type="EMBL" id="GGEC01051869">
    <property type="protein sequence ID" value="MBX32353.1"/>
    <property type="molecule type" value="Transcribed_RNA"/>
</dbReference>
<sequence>MLQRTFLMPPYGFYQQRDCPLKGPSFHVQLHHQTEFGDIWQQLWCEKTIHYSQGDENFQHEACHLLHLHLPHHYQHSEILYHLQI</sequence>
<protein>
    <submittedName>
        <fullName evidence="1">Uncharacterized protein</fullName>
    </submittedName>
</protein>
<accession>A0A2P2MQ55</accession>
<reference evidence="1" key="1">
    <citation type="submission" date="2018-02" db="EMBL/GenBank/DDBJ databases">
        <title>Rhizophora mucronata_Transcriptome.</title>
        <authorList>
            <person name="Meera S.P."/>
            <person name="Sreeshan A."/>
            <person name="Augustine A."/>
        </authorList>
    </citation>
    <scope>NUCLEOTIDE SEQUENCE</scope>
    <source>
        <tissue evidence="1">Leaf</tissue>
    </source>
</reference>
<name>A0A2P2MQ55_RHIMU</name>